<evidence type="ECO:0000313" key="1">
    <source>
        <dbReference type="EMBL" id="ABW29372.1"/>
    </source>
</evidence>
<dbReference type="eggNOG" id="ENOG5032ZCN">
    <property type="taxonomic scope" value="Bacteria"/>
</dbReference>
<dbReference type="Gene3D" id="3.90.940.40">
    <property type="entry name" value="Protein CHLORORESPIRATORY REDUCTION 7"/>
    <property type="match status" value="1"/>
</dbReference>
<protein>
    <recommendedName>
        <fullName evidence="3">Chlororespiratory reduction protein 7</fullName>
    </recommendedName>
</protein>
<sequence length="86" mass="9594">MPDPIMYGDDDMYVVLETNQPEQFLTAAELLAKLESVLSTQQADLPQDLQNISGVPEQAKHLASTGCELDLGPGEFLQWYVVRLEK</sequence>
<evidence type="ECO:0008006" key="3">
    <source>
        <dbReference type="Google" id="ProtNLM"/>
    </source>
</evidence>
<dbReference type="InterPro" id="IPR038150">
    <property type="entry name" value="CRR7-like_sf"/>
</dbReference>
<dbReference type="Proteomes" id="UP000000268">
    <property type="component" value="Chromosome"/>
</dbReference>
<keyword evidence="2" id="KW-1185">Reference proteome</keyword>
<dbReference type="STRING" id="329726.AM1_4393"/>
<organism evidence="1 2">
    <name type="scientific">Acaryochloris marina (strain MBIC 11017)</name>
    <dbReference type="NCBI Taxonomy" id="329726"/>
    <lineage>
        <taxon>Bacteria</taxon>
        <taxon>Bacillati</taxon>
        <taxon>Cyanobacteriota</taxon>
        <taxon>Cyanophyceae</taxon>
        <taxon>Acaryochloridales</taxon>
        <taxon>Acaryochloridaceae</taxon>
        <taxon>Acaryochloris</taxon>
    </lineage>
</organism>
<reference evidence="1 2" key="1">
    <citation type="journal article" date="2008" name="Proc. Natl. Acad. Sci. U.S.A.">
        <title>Niche adaptation and genome expansion in the chlorophyll d-producing cyanobacterium Acaryochloris marina.</title>
        <authorList>
            <person name="Swingley W.D."/>
            <person name="Chen M."/>
            <person name="Cheung P.C."/>
            <person name="Conrad A.L."/>
            <person name="Dejesa L.C."/>
            <person name="Hao J."/>
            <person name="Honchak B.M."/>
            <person name="Karbach L.E."/>
            <person name="Kurdoglu A."/>
            <person name="Lahiri S."/>
            <person name="Mastrian S.D."/>
            <person name="Miyashita H."/>
            <person name="Page L."/>
            <person name="Ramakrishna P."/>
            <person name="Satoh S."/>
            <person name="Sattley W.M."/>
            <person name="Shimada Y."/>
            <person name="Taylor H.L."/>
            <person name="Tomo T."/>
            <person name="Tsuchiya T."/>
            <person name="Wang Z.T."/>
            <person name="Raymond J."/>
            <person name="Mimuro M."/>
            <person name="Blankenship R.E."/>
            <person name="Touchman J.W."/>
        </authorList>
    </citation>
    <scope>NUCLEOTIDE SEQUENCE [LARGE SCALE GENOMIC DNA]</scope>
    <source>
        <strain evidence="2">MBIC 11017</strain>
    </source>
</reference>
<dbReference type="AlphaFoldDB" id="B0CEX5"/>
<dbReference type="OrthoDB" id="487862at2"/>
<gene>
    <name evidence="1" type="ordered locus">AM1_4393</name>
</gene>
<dbReference type="EMBL" id="CP000828">
    <property type="protein sequence ID" value="ABW29372.1"/>
    <property type="molecule type" value="Genomic_DNA"/>
</dbReference>
<name>B0CEX5_ACAM1</name>
<dbReference type="RefSeq" id="WP_012164697.1">
    <property type="nucleotide sequence ID" value="NC_009925.1"/>
</dbReference>
<dbReference type="PANTHER" id="PTHR36803">
    <property type="entry name" value="PROTEIN CHLORORESPIRATORY REDUCTION 7, CHLOROPLASTIC"/>
    <property type="match status" value="1"/>
</dbReference>
<dbReference type="InterPro" id="IPR021954">
    <property type="entry name" value="CRR7"/>
</dbReference>
<dbReference type="KEGG" id="amr:AM1_4393"/>
<accession>B0CEX5</accession>
<dbReference type="HOGENOM" id="CLU_172626_0_0_3"/>
<dbReference type="PANTHER" id="PTHR36803:SF1">
    <property type="entry name" value="PROTEIN CHLORORESPIRATORY REDUCTION 7, CHLOROPLASTIC"/>
    <property type="match status" value="1"/>
</dbReference>
<evidence type="ECO:0000313" key="2">
    <source>
        <dbReference type="Proteomes" id="UP000000268"/>
    </source>
</evidence>
<dbReference type="Pfam" id="PF12095">
    <property type="entry name" value="CRR7"/>
    <property type="match status" value="1"/>
</dbReference>
<proteinExistence type="predicted"/>